<dbReference type="EMBL" id="CP003130">
    <property type="protein sequence ID" value="AEU38142.1"/>
    <property type="molecule type" value="Genomic_DNA"/>
</dbReference>
<dbReference type="KEGG" id="gma:AciX8_3859"/>
<dbReference type="SUPFAM" id="SSF64182">
    <property type="entry name" value="DHH phosphoesterases"/>
    <property type="match status" value="1"/>
</dbReference>
<accession>G8P1C4</accession>
<organism evidence="1 2">
    <name type="scientific">Granulicella mallensis (strain ATCC BAA-1857 / DSM 23137 / MP5ACTX8)</name>
    <dbReference type="NCBI Taxonomy" id="682795"/>
    <lineage>
        <taxon>Bacteria</taxon>
        <taxon>Pseudomonadati</taxon>
        <taxon>Acidobacteriota</taxon>
        <taxon>Terriglobia</taxon>
        <taxon>Terriglobales</taxon>
        <taxon>Acidobacteriaceae</taxon>
        <taxon>Granulicella</taxon>
    </lineage>
</organism>
<evidence type="ECO:0000313" key="2">
    <source>
        <dbReference type="Proteomes" id="UP000007113"/>
    </source>
</evidence>
<name>G8P1C4_GRAMM</name>
<dbReference type="STRING" id="682795.AciX8_3859"/>
<proteinExistence type="predicted"/>
<dbReference type="Proteomes" id="UP000007113">
    <property type="component" value="Chromosome"/>
</dbReference>
<reference evidence="1 2" key="1">
    <citation type="submission" date="2011-11" db="EMBL/GenBank/DDBJ databases">
        <title>Complete sequence of Granulicella mallensis MP5ACTX8.</title>
        <authorList>
            <consortium name="US DOE Joint Genome Institute"/>
            <person name="Lucas S."/>
            <person name="Copeland A."/>
            <person name="Lapidus A."/>
            <person name="Cheng J.-F."/>
            <person name="Goodwin L."/>
            <person name="Pitluck S."/>
            <person name="Peters L."/>
            <person name="Lu M."/>
            <person name="Detter J.C."/>
            <person name="Han C."/>
            <person name="Tapia R."/>
            <person name="Land M."/>
            <person name="Hauser L."/>
            <person name="Kyrpides N."/>
            <person name="Ivanova N."/>
            <person name="Mikhailova N."/>
            <person name="Pagani I."/>
            <person name="Rawat S."/>
            <person name="Mannisto M."/>
            <person name="Haggblom M."/>
            <person name="Woyke T."/>
        </authorList>
    </citation>
    <scope>NUCLEOTIDE SEQUENCE [LARGE SCALE GENOMIC DNA]</scope>
    <source>
        <strain evidence="2">ATCC BAA-1857 / DSM 23137 / MP5ACTX8</strain>
    </source>
</reference>
<sequence length="339" mass="37903">MPEGRFRLNCRVFYHDKCFDGACSASLFTRFHRECIGTASSFDYHGLVHRAGALYDESWFATEGENAIVDFKYSPSPRVSWWFDHHLSAFLLPEDEANFYRGQTNPDGTPGPQARRQFFDPNYTSCASWIAHIASTKFGMDISPLAELIHWADIVDGAKYESAQAAVEMAAPAMKLTMVIESAQESALVQRIIPLLTAMPLQQVLDQPFVQELLGPLMERHWAGLELIRERAQCEHGVITFDITDQPTEGYNKFIPYYVHPEGTYNVGLSKSSFRTKVSVGTNPWTPKPVHELVNLAAICERYGGGGHARVGAISFPVEKEEEARKAAAEIVAELRGRG</sequence>
<evidence type="ECO:0000313" key="1">
    <source>
        <dbReference type="EMBL" id="AEU38142.1"/>
    </source>
</evidence>
<dbReference type="eggNOG" id="COG0618">
    <property type="taxonomic scope" value="Bacteria"/>
</dbReference>
<protein>
    <submittedName>
        <fullName evidence="1">Phosphoesterase DHHA1</fullName>
    </submittedName>
</protein>
<keyword evidence="2" id="KW-1185">Reference proteome</keyword>
<dbReference type="HOGENOM" id="CLU_868271_0_0_0"/>
<dbReference type="InterPro" id="IPR038763">
    <property type="entry name" value="DHH_sf"/>
</dbReference>
<gene>
    <name evidence="1" type="ordered locus">AciX8_3859</name>
</gene>
<dbReference type="AlphaFoldDB" id="G8P1C4"/>